<dbReference type="Proteomes" id="UP000237144">
    <property type="component" value="Unassembled WGS sequence"/>
</dbReference>
<evidence type="ECO:0000313" key="8">
    <source>
        <dbReference type="EMBL" id="POY70804.1"/>
    </source>
</evidence>
<dbReference type="STRING" id="741276.A0A2S5B200"/>
<accession>A0A2S5B200</accession>
<evidence type="ECO:0000256" key="2">
    <source>
        <dbReference type="ARBA" id="ARBA00022750"/>
    </source>
</evidence>
<dbReference type="PRINTS" id="PR00792">
    <property type="entry name" value="PEPSIN"/>
</dbReference>
<dbReference type="InterPro" id="IPR001969">
    <property type="entry name" value="Aspartic_peptidase_AS"/>
</dbReference>
<name>A0A2S5B200_9BASI</name>
<feature type="signal peptide" evidence="6">
    <location>
        <begin position="1"/>
        <end position="20"/>
    </location>
</feature>
<proteinExistence type="inferred from homology"/>
<dbReference type="CDD" id="cd05471">
    <property type="entry name" value="pepsin_like"/>
    <property type="match status" value="1"/>
</dbReference>
<gene>
    <name evidence="8" type="ORF">BMF94_6216</name>
</gene>
<feature type="region of interest" description="Disordered" evidence="5">
    <location>
        <begin position="186"/>
        <end position="211"/>
    </location>
</feature>
<evidence type="ECO:0000256" key="3">
    <source>
        <dbReference type="PIRSR" id="PIRSR601461-1"/>
    </source>
</evidence>
<evidence type="ECO:0000313" key="9">
    <source>
        <dbReference type="Proteomes" id="UP000237144"/>
    </source>
</evidence>
<feature type="active site" evidence="3">
    <location>
        <position position="439"/>
    </location>
</feature>
<sequence>MKPVNPVVFAALLAALSAVAAPLPDETRGGIAIPLHKRGGDGLAGSASGTVSDGAVFNPAAISATIAQLKAKYAGNAAAHEQNEGTQPLAGVNARLRARSTDPGGDEVHLERRVTRLPYLSLVSLASASAASVASVASVASAASAASAAAASGLATNTQVVRLPYASLVSLASASRASASRAAASAASATAPSSTPVASTPSSTSSISISPASSTSSAVQATPTTGSESLTSYGDSYWAGFVTVGTPPQSFLIDFDTGSADFWVPSSSCTNCGSTKREYDPSKSTTSYAEPGQSFAITYGDGSSSSGPLYLDTVSVGGVAAVNQTVGAATTISSQFSNSAQDGLMGLAFQSLARTRAPGYFQTLVDEGRVSSAMFSFRLATRNYGPSELYLGGMNSNLYIAGSTTWAPLLARSYWVVAGQAAVNGAVVSSVGTFNAVIDTGTTIIVLPPSAAQTFWAAVPGSAPYGGGGGYYTYPCNSNLVVSFSFGDSTKQWPVTYFNLGQTAFGSSTCVGSIVGQNVGLNAWIIGDNFLKGIYSTFDVAGGRVGFSQLK</sequence>
<dbReference type="FunFam" id="2.40.70.10:FF:000008">
    <property type="entry name" value="Cathepsin D"/>
    <property type="match status" value="1"/>
</dbReference>
<dbReference type="InterPro" id="IPR034164">
    <property type="entry name" value="Pepsin-like_dom"/>
</dbReference>
<dbReference type="AlphaFoldDB" id="A0A2S5B200"/>
<dbReference type="Pfam" id="PF00026">
    <property type="entry name" value="Asp"/>
    <property type="match status" value="1"/>
</dbReference>
<dbReference type="InterPro" id="IPR021109">
    <property type="entry name" value="Peptidase_aspartic_dom_sf"/>
</dbReference>
<dbReference type="PROSITE" id="PS51767">
    <property type="entry name" value="PEPTIDASE_A1"/>
    <property type="match status" value="1"/>
</dbReference>
<dbReference type="PANTHER" id="PTHR47966:SF57">
    <property type="entry name" value="PEPTIDASE A1 DOMAIN-CONTAINING PROTEIN"/>
    <property type="match status" value="1"/>
</dbReference>
<evidence type="ECO:0000256" key="6">
    <source>
        <dbReference type="SAM" id="SignalP"/>
    </source>
</evidence>
<dbReference type="InterPro" id="IPR033121">
    <property type="entry name" value="PEPTIDASE_A1"/>
</dbReference>
<evidence type="ECO:0000256" key="1">
    <source>
        <dbReference type="ARBA" id="ARBA00007447"/>
    </source>
</evidence>
<dbReference type="EMBL" id="PJQD01000097">
    <property type="protein sequence ID" value="POY70804.1"/>
    <property type="molecule type" value="Genomic_DNA"/>
</dbReference>
<keyword evidence="4" id="KW-0645">Protease</keyword>
<evidence type="ECO:0000259" key="7">
    <source>
        <dbReference type="PROSITE" id="PS51767"/>
    </source>
</evidence>
<keyword evidence="6" id="KW-0732">Signal</keyword>
<reference evidence="8 9" key="1">
    <citation type="journal article" date="2018" name="Front. Microbiol.">
        <title>Prospects for Fungal Bioremediation of Acidic Radioactive Waste Sites: Characterization and Genome Sequence of Rhodotorula taiwanensis MD1149.</title>
        <authorList>
            <person name="Tkavc R."/>
            <person name="Matrosova V.Y."/>
            <person name="Grichenko O.E."/>
            <person name="Gostincar C."/>
            <person name="Volpe R.P."/>
            <person name="Klimenkova P."/>
            <person name="Gaidamakova E.K."/>
            <person name="Zhou C.E."/>
            <person name="Stewart B.J."/>
            <person name="Lyman M.G."/>
            <person name="Malfatti S.A."/>
            <person name="Rubinfeld B."/>
            <person name="Courtot M."/>
            <person name="Singh J."/>
            <person name="Dalgard C.L."/>
            <person name="Hamilton T."/>
            <person name="Frey K.G."/>
            <person name="Gunde-Cimerman N."/>
            <person name="Dugan L."/>
            <person name="Daly M.J."/>
        </authorList>
    </citation>
    <scope>NUCLEOTIDE SEQUENCE [LARGE SCALE GENOMIC DNA]</scope>
    <source>
        <strain evidence="8 9">MD1149</strain>
    </source>
</reference>
<keyword evidence="9" id="KW-1185">Reference proteome</keyword>
<evidence type="ECO:0000256" key="5">
    <source>
        <dbReference type="SAM" id="MobiDB-lite"/>
    </source>
</evidence>
<dbReference type="PANTHER" id="PTHR47966">
    <property type="entry name" value="BETA-SITE APP-CLEAVING ENZYME, ISOFORM A-RELATED"/>
    <property type="match status" value="1"/>
</dbReference>
<keyword evidence="4" id="KW-0378">Hydrolase</keyword>
<dbReference type="PROSITE" id="PS00141">
    <property type="entry name" value="ASP_PROTEASE"/>
    <property type="match status" value="1"/>
</dbReference>
<dbReference type="SUPFAM" id="SSF50630">
    <property type="entry name" value="Acid proteases"/>
    <property type="match status" value="1"/>
</dbReference>
<feature type="domain" description="Peptidase A1" evidence="7">
    <location>
        <begin position="238"/>
        <end position="548"/>
    </location>
</feature>
<evidence type="ECO:0000256" key="4">
    <source>
        <dbReference type="RuleBase" id="RU000454"/>
    </source>
</evidence>
<dbReference type="GO" id="GO:0006508">
    <property type="term" value="P:proteolysis"/>
    <property type="evidence" value="ECO:0007669"/>
    <property type="project" value="UniProtKB-KW"/>
</dbReference>
<dbReference type="OrthoDB" id="15189at2759"/>
<protein>
    <recommendedName>
        <fullName evidence="7">Peptidase A1 domain-containing protein</fullName>
    </recommendedName>
</protein>
<organism evidence="8 9">
    <name type="scientific">Rhodotorula taiwanensis</name>
    <dbReference type="NCBI Taxonomy" id="741276"/>
    <lineage>
        <taxon>Eukaryota</taxon>
        <taxon>Fungi</taxon>
        <taxon>Dikarya</taxon>
        <taxon>Basidiomycota</taxon>
        <taxon>Pucciniomycotina</taxon>
        <taxon>Microbotryomycetes</taxon>
        <taxon>Sporidiobolales</taxon>
        <taxon>Sporidiobolaceae</taxon>
        <taxon>Rhodotorula</taxon>
    </lineage>
</organism>
<keyword evidence="2 4" id="KW-0064">Aspartyl protease</keyword>
<feature type="chain" id="PRO_5015417537" description="Peptidase A1 domain-containing protein" evidence="6">
    <location>
        <begin position="21"/>
        <end position="551"/>
    </location>
</feature>
<feature type="active site" evidence="3">
    <location>
        <position position="256"/>
    </location>
</feature>
<dbReference type="InterPro" id="IPR001461">
    <property type="entry name" value="Aspartic_peptidase_A1"/>
</dbReference>
<dbReference type="Gene3D" id="2.40.70.10">
    <property type="entry name" value="Acid Proteases"/>
    <property type="match status" value="2"/>
</dbReference>
<comment type="caution">
    <text evidence="8">The sequence shown here is derived from an EMBL/GenBank/DDBJ whole genome shotgun (WGS) entry which is preliminary data.</text>
</comment>
<comment type="similarity">
    <text evidence="1 4">Belongs to the peptidase A1 family.</text>
</comment>
<dbReference type="GO" id="GO:0004190">
    <property type="term" value="F:aspartic-type endopeptidase activity"/>
    <property type="evidence" value="ECO:0007669"/>
    <property type="project" value="UniProtKB-KW"/>
</dbReference>